<reference evidence="3 4" key="1">
    <citation type="journal article" date="2015" name="PLoS Pathog.">
        <title>Leptomonas seymouri: Adaptations to the Dixenous Life Cycle Analyzed by Genome Sequencing, Transcriptome Profiling and Co-infection with Leishmania donovani.</title>
        <authorList>
            <person name="Kraeva N."/>
            <person name="Butenko A."/>
            <person name="Hlavacova J."/>
            <person name="Kostygov A."/>
            <person name="Myskova J."/>
            <person name="Grybchuk D."/>
            <person name="Lestinova T."/>
            <person name="Votypka J."/>
            <person name="Volf P."/>
            <person name="Opperdoes F."/>
            <person name="Flegontov P."/>
            <person name="Lukes J."/>
            <person name="Yurchenko V."/>
        </authorList>
    </citation>
    <scope>NUCLEOTIDE SEQUENCE [LARGE SCALE GENOMIC DNA]</scope>
    <source>
        <strain evidence="3 4">ATCC 30220</strain>
    </source>
</reference>
<comment type="caution">
    <text evidence="3">The sequence shown here is derived from an EMBL/GenBank/DDBJ whole genome shotgun (WGS) entry which is preliminary data.</text>
</comment>
<feature type="compositionally biased region" description="Low complexity" evidence="1">
    <location>
        <begin position="401"/>
        <end position="412"/>
    </location>
</feature>
<evidence type="ECO:0000313" key="4">
    <source>
        <dbReference type="Proteomes" id="UP000038009"/>
    </source>
</evidence>
<feature type="region of interest" description="Disordered" evidence="1">
    <location>
        <begin position="114"/>
        <end position="165"/>
    </location>
</feature>
<dbReference type="PANTHER" id="PTHR43830:SF17">
    <property type="entry name" value="PSP1 C-TERMINAL DOMAIN-CONTAINING PROTEIN"/>
    <property type="match status" value="1"/>
</dbReference>
<evidence type="ECO:0000313" key="3">
    <source>
        <dbReference type="EMBL" id="KPI87959.1"/>
    </source>
</evidence>
<feature type="compositionally biased region" description="Low complexity" evidence="1">
    <location>
        <begin position="615"/>
        <end position="629"/>
    </location>
</feature>
<feature type="region of interest" description="Disordered" evidence="1">
    <location>
        <begin position="1"/>
        <end position="25"/>
    </location>
</feature>
<feature type="region of interest" description="Disordered" evidence="1">
    <location>
        <begin position="187"/>
        <end position="237"/>
    </location>
</feature>
<keyword evidence="4" id="KW-1185">Reference proteome</keyword>
<feature type="compositionally biased region" description="Polar residues" evidence="1">
    <location>
        <begin position="673"/>
        <end position="690"/>
    </location>
</feature>
<dbReference type="InterPro" id="IPR047767">
    <property type="entry name" value="PSP1-like"/>
</dbReference>
<feature type="compositionally biased region" description="Low complexity" evidence="1">
    <location>
        <begin position="436"/>
        <end position="453"/>
    </location>
</feature>
<evidence type="ECO:0000259" key="2">
    <source>
        <dbReference type="PROSITE" id="PS51411"/>
    </source>
</evidence>
<feature type="region of interest" description="Disordered" evidence="1">
    <location>
        <begin position="339"/>
        <end position="456"/>
    </location>
</feature>
<dbReference type="InterPro" id="IPR007557">
    <property type="entry name" value="PSP1_C"/>
</dbReference>
<proteinExistence type="predicted"/>
<feature type="compositionally biased region" description="Polar residues" evidence="1">
    <location>
        <begin position="341"/>
        <end position="366"/>
    </location>
</feature>
<sequence length="1017" mass="110060">MLPSTMTTASQLKATLTSNPQDSTEIPSLFHTFGHNDVSSGEDEDVEELEEQTTDVYHAVSYGSAAASGRRVGADGAHASRVGAAAAAAYPPAVPMLSTRIGAAASLNASRNRYPLNRSTRNPYTLLSSTDGTTPYGPEMPSLPLASSSMTGRPVRRYSFSSSTSQNPLTFEFNLSANGGETNVNNSISSASIAGGAGQRSQPLQQQQQQQKAQLLQQQHPTSEPADGYWRDGNPMSLPTTEVRLVATTTLGTLSADTSGVSQTINVNLRQRVRTPARSHANSLNTSQITVPAAQPVPSSAVGMAATAVAGLLPPLDNANLSVDASQLLHSFNDTARRAVNGNTTGTESHPPQQGSATLNANNRNHMISVPPSVAVDSEDSGEHCNPSVAGHQTDPSRRNQQQQQQYRQYQPRPLPVPTPQQQQQQQQSYFSYGGPNMSPSHSSCNHSSPPYSDQGYPGVPLHTNVYNATKAIPFLQQQQQQQQQQAQVPQQQQLQQYFDPHTQQQHIVVPQSAVNEYMNTYGQMPLNPSYYIGGAVAAGVGASTPGVPPMVQSYCYAAMPGVHSYGLAVPQMGYGGVEARTHHGGGMRSQQHQQLVYTVAGDAQVFSPPAQYVNAPANADNSSNSNKSRSTKDKALNASEGKFQSQGKQGGAKKVAATTSSQQLDGRLVASSDGNSNGRGNTSISNPVTGVSKKLPKKQDEARFHANRSATIQLFVVVKRKMEGQRYACPLPASEVPIGSQMLVEGDRGADLGEVLAHVSMEQMARDCILVERRRKAALEKMQEQKSGVAALSVVEDDRRCDAADEADVPQLTGQEARDYVMSIKDWPWLIGPATPEDVENLGPQREVEKQAFLTAKPIVQQFIENRYKQRVARNEQALRAAGNVGSAENDDSAAEKPMQDNSSDDGERRASLTEEELHTLELSRQVALVDCEYQFTREKITLFVSRPSRSIFVDFRRMQRRLYRIFRCRIWIAYMDEIADDEDAPESFVFVPPPSSSVAAAAPVADATESNQENV</sequence>
<dbReference type="PANTHER" id="PTHR43830">
    <property type="entry name" value="PROTEIN PSP1"/>
    <property type="match status" value="1"/>
</dbReference>
<dbReference type="VEuPathDB" id="TriTrypDB:Lsey_0067_0120"/>
<feature type="region of interest" description="Disordered" evidence="1">
    <location>
        <begin position="883"/>
        <end position="914"/>
    </location>
</feature>
<dbReference type="GO" id="GO:0005737">
    <property type="term" value="C:cytoplasm"/>
    <property type="evidence" value="ECO:0007669"/>
    <property type="project" value="TreeGrafter"/>
</dbReference>
<feature type="compositionally biased region" description="Polar residues" evidence="1">
    <location>
        <begin position="114"/>
        <end position="133"/>
    </location>
</feature>
<dbReference type="Proteomes" id="UP000038009">
    <property type="component" value="Unassembled WGS sequence"/>
</dbReference>
<accession>A0A0N0P6S6</accession>
<dbReference type="EMBL" id="LJSK01000067">
    <property type="protein sequence ID" value="KPI87959.1"/>
    <property type="molecule type" value="Genomic_DNA"/>
</dbReference>
<gene>
    <name evidence="3" type="ORF">ABL78_2950</name>
</gene>
<protein>
    <recommendedName>
        <fullName evidence="2">PSP1 C-terminal domain-containing protein</fullName>
    </recommendedName>
</protein>
<feature type="region of interest" description="Disordered" evidence="1">
    <location>
        <begin position="613"/>
        <end position="694"/>
    </location>
</feature>
<organism evidence="3 4">
    <name type="scientific">Leptomonas seymouri</name>
    <dbReference type="NCBI Taxonomy" id="5684"/>
    <lineage>
        <taxon>Eukaryota</taxon>
        <taxon>Discoba</taxon>
        <taxon>Euglenozoa</taxon>
        <taxon>Kinetoplastea</taxon>
        <taxon>Metakinetoplastina</taxon>
        <taxon>Trypanosomatida</taxon>
        <taxon>Trypanosomatidae</taxon>
        <taxon>Leishmaniinae</taxon>
        <taxon>Leptomonas</taxon>
    </lineage>
</organism>
<feature type="compositionally biased region" description="Low complexity" evidence="1">
    <location>
        <begin position="187"/>
        <end position="219"/>
    </location>
</feature>
<dbReference type="PROSITE" id="PS51411">
    <property type="entry name" value="PSP1_C"/>
    <property type="match status" value="1"/>
</dbReference>
<dbReference type="Pfam" id="PF04468">
    <property type="entry name" value="PSP1"/>
    <property type="match status" value="1"/>
</dbReference>
<dbReference type="OrthoDB" id="264671at2759"/>
<name>A0A0N0P6S6_LEPSE</name>
<dbReference type="OMA" id="CRIWIAY"/>
<evidence type="ECO:0000256" key="1">
    <source>
        <dbReference type="SAM" id="MobiDB-lite"/>
    </source>
</evidence>
<dbReference type="AlphaFoldDB" id="A0A0N0P6S6"/>
<feature type="domain" description="PSP1 C-terminal" evidence="2">
    <location>
        <begin position="883"/>
        <end position="977"/>
    </location>
</feature>